<dbReference type="NCBIfam" id="TIGR04474">
    <property type="entry name" value="tcm_partner"/>
    <property type="match status" value="1"/>
</dbReference>
<evidence type="ECO:0000313" key="2">
    <source>
        <dbReference type="Proteomes" id="UP000241848"/>
    </source>
</evidence>
<evidence type="ECO:0008006" key="3">
    <source>
        <dbReference type="Google" id="ProtNLM"/>
    </source>
</evidence>
<reference evidence="1 2" key="1">
    <citation type="journal article" date="2014" name="BMC Genomics">
        <title>Comparison of environmental and isolate Sulfobacillus genomes reveals diverse carbon, sulfur, nitrogen, and hydrogen metabolisms.</title>
        <authorList>
            <person name="Justice N.B."/>
            <person name="Norman A."/>
            <person name="Brown C.T."/>
            <person name="Singh A."/>
            <person name="Thomas B.C."/>
            <person name="Banfield J.F."/>
        </authorList>
    </citation>
    <scope>NUCLEOTIDE SEQUENCE [LARGE SCALE GENOMIC DNA]</scope>
    <source>
        <strain evidence="1">AMDSBA3</strain>
    </source>
</reference>
<proteinExistence type="predicted"/>
<accession>A0A2T2WJ28</accession>
<dbReference type="Proteomes" id="UP000241848">
    <property type="component" value="Unassembled WGS sequence"/>
</dbReference>
<comment type="caution">
    <text evidence="1">The sequence shown here is derived from an EMBL/GenBank/DDBJ whole genome shotgun (WGS) entry which is preliminary data.</text>
</comment>
<gene>
    <name evidence="1" type="ORF">C7B45_07705</name>
</gene>
<dbReference type="InterPro" id="IPR031009">
    <property type="entry name" value="Tcm_partner"/>
</dbReference>
<dbReference type="EMBL" id="PXYV01000020">
    <property type="protein sequence ID" value="PSR22247.1"/>
    <property type="molecule type" value="Genomic_DNA"/>
</dbReference>
<sequence>MNIRIVPGDANDLLLSKVAGYPRKVRGVAFLDPYGMELCWDTLEALAQTKKLDIWYLFPLSGLYRLATKDPIHIDEIKRTAIDRILGTSEWYNALYRESRQPTLFAELERPERTDGDGLERYVKDRLETVFARVAGPLRLPKDGPPRYSLFLGVSNPNPSVGKIATGIADHILRHA</sequence>
<evidence type="ECO:0000313" key="1">
    <source>
        <dbReference type="EMBL" id="PSR22247.1"/>
    </source>
</evidence>
<organism evidence="1 2">
    <name type="scientific">Sulfobacillus acidophilus</name>
    <dbReference type="NCBI Taxonomy" id="53633"/>
    <lineage>
        <taxon>Bacteria</taxon>
        <taxon>Bacillati</taxon>
        <taxon>Bacillota</taxon>
        <taxon>Clostridia</taxon>
        <taxon>Eubacteriales</taxon>
        <taxon>Clostridiales Family XVII. Incertae Sedis</taxon>
        <taxon>Sulfobacillus</taxon>
    </lineage>
</organism>
<dbReference type="AlphaFoldDB" id="A0A2T2WJ28"/>
<name>A0A2T2WJ28_9FIRM</name>
<protein>
    <recommendedName>
        <fullName evidence="3">Three-Cys-motif partner protein TcmP</fullName>
    </recommendedName>
</protein>